<dbReference type="Gene3D" id="3.40.30.10">
    <property type="entry name" value="Glutaredoxin"/>
    <property type="match status" value="1"/>
</dbReference>
<organism evidence="4 5">
    <name type="scientific">Sphingobacterium anhuiense</name>
    <dbReference type="NCBI Taxonomy" id="493780"/>
    <lineage>
        <taxon>Bacteria</taxon>
        <taxon>Pseudomonadati</taxon>
        <taxon>Bacteroidota</taxon>
        <taxon>Sphingobacteriia</taxon>
        <taxon>Sphingobacteriales</taxon>
        <taxon>Sphingobacteriaceae</taxon>
        <taxon>Sphingobacterium</taxon>
    </lineage>
</organism>
<comment type="caution">
    <text evidence="4">The sequence shown here is derived from an EMBL/GenBank/DDBJ whole genome shotgun (WGS) entry which is preliminary data.</text>
</comment>
<proteinExistence type="predicted"/>
<dbReference type="InterPro" id="IPR017937">
    <property type="entry name" value="Thioredoxin_CS"/>
</dbReference>
<dbReference type="InterPro" id="IPR013766">
    <property type="entry name" value="Thioredoxin_domain"/>
</dbReference>
<dbReference type="Proteomes" id="UP001597509">
    <property type="component" value="Unassembled WGS sequence"/>
</dbReference>
<gene>
    <name evidence="4" type="ORF">ACFS6I_04480</name>
</gene>
<dbReference type="Pfam" id="PF13098">
    <property type="entry name" value="Thioredoxin_2"/>
    <property type="match status" value="1"/>
</dbReference>
<evidence type="ECO:0000259" key="3">
    <source>
        <dbReference type="PROSITE" id="PS51352"/>
    </source>
</evidence>
<dbReference type="PROSITE" id="PS00194">
    <property type="entry name" value="THIOREDOXIN_1"/>
    <property type="match status" value="1"/>
</dbReference>
<feature type="chain" id="PRO_5045576764" evidence="2">
    <location>
        <begin position="18"/>
        <end position="409"/>
    </location>
</feature>
<dbReference type="EMBL" id="JBHUPE010000003">
    <property type="protein sequence ID" value="MFD2903166.1"/>
    <property type="molecule type" value="Genomic_DNA"/>
</dbReference>
<dbReference type="RefSeq" id="WP_380918447.1">
    <property type="nucleotide sequence ID" value="NZ_JBHUPE010000003.1"/>
</dbReference>
<evidence type="ECO:0000313" key="5">
    <source>
        <dbReference type="Proteomes" id="UP001597509"/>
    </source>
</evidence>
<evidence type="ECO:0000256" key="2">
    <source>
        <dbReference type="SAM" id="SignalP"/>
    </source>
</evidence>
<dbReference type="InterPro" id="IPR036249">
    <property type="entry name" value="Thioredoxin-like_sf"/>
</dbReference>
<dbReference type="SUPFAM" id="SSF52833">
    <property type="entry name" value="Thioredoxin-like"/>
    <property type="match status" value="1"/>
</dbReference>
<accession>A0ABW5YS04</accession>
<keyword evidence="1" id="KW-0676">Redox-active center</keyword>
<evidence type="ECO:0000313" key="4">
    <source>
        <dbReference type="EMBL" id="MFD2903166.1"/>
    </source>
</evidence>
<keyword evidence="5" id="KW-1185">Reference proteome</keyword>
<keyword evidence="2" id="KW-0732">Signal</keyword>
<name>A0ABW5YS04_9SPHI</name>
<feature type="signal peptide" evidence="2">
    <location>
        <begin position="1"/>
        <end position="17"/>
    </location>
</feature>
<reference evidence="5" key="1">
    <citation type="journal article" date="2019" name="Int. J. Syst. Evol. Microbiol.">
        <title>The Global Catalogue of Microorganisms (GCM) 10K type strain sequencing project: providing services to taxonomists for standard genome sequencing and annotation.</title>
        <authorList>
            <consortium name="The Broad Institute Genomics Platform"/>
            <consortium name="The Broad Institute Genome Sequencing Center for Infectious Disease"/>
            <person name="Wu L."/>
            <person name="Ma J."/>
        </authorList>
    </citation>
    <scope>NUCLEOTIDE SEQUENCE [LARGE SCALE GENOMIC DNA]</scope>
    <source>
        <strain evidence="5">KCTC 22209</strain>
    </source>
</reference>
<dbReference type="PROSITE" id="PS51352">
    <property type="entry name" value="THIOREDOXIN_2"/>
    <property type="match status" value="1"/>
</dbReference>
<feature type="domain" description="Thioredoxin" evidence="3">
    <location>
        <begin position="4"/>
        <end position="148"/>
    </location>
</feature>
<sequence length="409" mass="46693">MKKILLFLLILPFAVIGQEKGITFEHGLNWSQIKEKAKKENKFIFVDLFTTWCGPCKYMSATVFPQTKVGDFFNSKFVNTKIQMDKTDKDSEEVKAWYEEAERFGKDYKIAAYPTFLIFNPQGELVHRMVGGGDADEFIERSKDALKPETQYYALLKAFNENPTDLSLAHRMVRAANTAYDEATVTQAEDIIISHTKPENLTKECAAYLVANTRTSRSKAFELLRDNPEKIDALLEKNGAANRVLATVAINEVLGTKIDFNTEPNWEALKSEISDKYTNINFDPIFKLMKAQYYVQSRNWSSLTNIVDSYLTSEDLNSNQLNSYAWEIFENSTDAACLDAALKWSKRAVEQDVKSAYLDTYANLLYKKGDKINAIKWQEEALSLATEGEQDNYQDTLAKMKSDIPTWNL</sequence>
<dbReference type="InterPro" id="IPR012336">
    <property type="entry name" value="Thioredoxin-like_fold"/>
</dbReference>
<evidence type="ECO:0000256" key="1">
    <source>
        <dbReference type="ARBA" id="ARBA00023284"/>
    </source>
</evidence>
<protein>
    <submittedName>
        <fullName evidence="4">Thioredoxin family protein</fullName>
    </submittedName>
</protein>